<feature type="domain" description="HTH cro/C1-type" evidence="2">
    <location>
        <begin position="9"/>
        <end position="66"/>
    </location>
</feature>
<feature type="compositionally biased region" description="Polar residues" evidence="1">
    <location>
        <begin position="66"/>
        <end position="85"/>
    </location>
</feature>
<comment type="caution">
    <text evidence="3">The sequence shown here is derived from an EMBL/GenBank/DDBJ whole genome shotgun (WGS) entry which is preliminary data.</text>
</comment>
<dbReference type="CDD" id="cd00093">
    <property type="entry name" value="HTH_XRE"/>
    <property type="match status" value="1"/>
</dbReference>
<dbReference type="Gene3D" id="1.10.260.40">
    <property type="entry name" value="lambda repressor-like DNA-binding domains"/>
    <property type="match status" value="1"/>
</dbReference>
<evidence type="ECO:0000256" key="1">
    <source>
        <dbReference type="SAM" id="MobiDB-lite"/>
    </source>
</evidence>
<gene>
    <name evidence="3" type="ORF">CGZ93_17755</name>
</gene>
<organism evidence="3 4">
    <name type="scientific">Enemella dayhoffiae</name>
    <dbReference type="NCBI Taxonomy" id="2016507"/>
    <lineage>
        <taxon>Bacteria</taxon>
        <taxon>Bacillati</taxon>
        <taxon>Actinomycetota</taxon>
        <taxon>Actinomycetes</taxon>
        <taxon>Propionibacteriales</taxon>
        <taxon>Propionibacteriaceae</taxon>
        <taxon>Enemella</taxon>
    </lineage>
</organism>
<accession>A0A255GPW1</accession>
<evidence type="ECO:0000313" key="3">
    <source>
        <dbReference type="EMBL" id="OYO16606.1"/>
    </source>
</evidence>
<dbReference type="AlphaFoldDB" id="A0A255GPW1"/>
<protein>
    <submittedName>
        <fullName evidence="3">Transcriptional regulator</fullName>
    </submittedName>
</protein>
<dbReference type="Pfam" id="PF13443">
    <property type="entry name" value="HTH_26"/>
    <property type="match status" value="1"/>
</dbReference>
<sequence>MRLNDPNLLRRYMDDRDFSQARLARYAGCSRQFIWQLLNDPTRRTCTQEVGRRIEEALNVLEGTLFTPNKSPDTRPSVTQKTTAA</sequence>
<dbReference type="EMBL" id="NMVQ01000047">
    <property type="protein sequence ID" value="OYO16606.1"/>
    <property type="molecule type" value="Genomic_DNA"/>
</dbReference>
<evidence type="ECO:0000259" key="2">
    <source>
        <dbReference type="Pfam" id="PF13443"/>
    </source>
</evidence>
<dbReference type="OrthoDB" id="4578834at2"/>
<name>A0A255GPW1_9ACTN</name>
<feature type="region of interest" description="Disordered" evidence="1">
    <location>
        <begin position="65"/>
        <end position="85"/>
    </location>
</feature>
<dbReference type="InterPro" id="IPR001387">
    <property type="entry name" value="Cro/C1-type_HTH"/>
</dbReference>
<reference evidence="3 4" key="1">
    <citation type="submission" date="2017-07" db="EMBL/GenBank/DDBJ databases">
        <title>Draft whole genome sequences of clinical Proprionibacteriaceae strains.</title>
        <authorList>
            <person name="Bernier A.-M."/>
            <person name="Bernard K."/>
            <person name="Domingo M.-C."/>
        </authorList>
    </citation>
    <scope>NUCLEOTIDE SEQUENCE [LARGE SCALE GENOMIC DNA]</scope>
    <source>
        <strain evidence="3 4">NML 130396</strain>
    </source>
</reference>
<proteinExistence type="predicted"/>
<dbReference type="RefSeq" id="WP_094365493.1">
    <property type="nucleotide sequence ID" value="NZ_NMVQ01000047.1"/>
</dbReference>
<keyword evidence="4" id="KW-1185">Reference proteome</keyword>
<dbReference type="Proteomes" id="UP000216311">
    <property type="component" value="Unassembled WGS sequence"/>
</dbReference>
<dbReference type="SUPFAM" id="SSF47413">
    <property type="entry name" value="lambda repressor-like DNA-binding domains"/>
    <property type="match status" value="1"/>
</dbReference>
<dbReference type="InterPro" id="IPR010982">
    <property type="entry name" value="Lambda_DNA-bd_dom_sf"/>
</dbReference>
<evidence type="ECO:0000313" key="4">
    <source>
        <dbReference type="Proteomes" id="UP000216311"/>
    </source>
</evidence>
<dbReference type="GO" id="GO:0003677">
    <property type="term" value="F:DNA binding"/>
    <property type="evidence" value="ECO:0007669"/>
    <property type="project" value="InterPro"/>
</dbReference>